<dbReference type="AlphaFoldDB" id="A0A4U6T4M2"/>
<evidence type="ECO:0000313" key="3">
    <source>
        <dbReference type="Proteomes" id="UP000298652"/>
    </source>
</evidence>
<evidence type="ECO:0000313" key="2">
    <source>
        <dbReference type="EMBL" id="TKV95368.1"/>
    </source>
</evidence>
<dbReference type="Gramene" id="TKV95368">
    <property type="protein sequence ID" value="TKV95368"/>
    <property type="gene ID" value="SEVIR_9G359250v2"/>
</dbReference>
<proteinExistence type="predicted"/>
<reference evidence="2" key="1">
    <citation type="submission" date="2019-03" db="EMBL/GenBank/DDBJ databases">
        <title>WGS assembly of Setaria viridis.</title>
        <authorList>
            <person name="Huang P."/>
            <person name="Jenkins J."/>
            <person name="Grimwood J."/>
            <person name="Barry K."/>
            <person name="Healey A."/>
            <person name="Mamidi S."/>
            <person name="Sreedasyam A."/>
            <person name="Shu S."/>
            <person name="Feldman M."/>
            <person name="Wu J."/>
            <person name="Yu Y."/>
            <person name="Chen C."/>
            <person name="Johnson J."/>
            <person name="Rokhsar D."/>
            <person name="Baxter I."/>
            <person name="Schmutz J."/>
            <person name="Brutnell T."/>
            <person name="Kellogg E."/>
        </authorList>
    </citation>
    <scope>NUCLEOTIDE SEQUENCE [LARGE SCALE GENOMIC DNA]</scope>
</reference>
<dbReference type="EMBL" id="CM016560">
    <property type="protein sequence ID" value="TKV95368.1"/>
    <property type="molecule type" value="Genomic_DNA"/>
</dbReference>
<feature type="compositionally biased region" description="Low complexity" evidence="1">
    <location>
        <begin position="70"/>
        <end position="80"/>
    </location>
</feature>
<feature type="compositionally biased region" description="Basic residues" evidence="1">
    <location>
        <begin position="81"/>
        <end position="93"/>
    </location>
</feature>
<feature type="compositionally biased region" description="Low complexity" evidence="1">
    <location>
        <begin position="94"/>
        <end position="104"/>
    </location>
</feature>
<name>A0A4U6T4M2_SETVI</name>
<accession>A0A4U6T4M2</accession>
<sequence>MGCFRSIFFLDGIDSLMYFVWLKNLRDQRRFLLLLATFSGIHLSYQRALLPPPPQSRWANLSARELVPPALGHGRAAGGARPRRPRALPRRRGSSSPRPWGSAAVPGELAPAGLGLRRAGSSPPPLRPALLSGGSSPRRRLLPATPRKALPAGGLPRAAMGSPVDALGRAATKRPRDGG</sequence>
<protein>
    <submittedName>
        <fullName evidence="2">Uncharacterized protein</fullName>
    </submittedName>
</protein>
<evidence type="ECO:0000256" key="1">
    <source>
        <dbReference type="SAM" id="MobiDB-lite"/>
    </source>
</evidence>
<feature type="region of interest" description="Disordered" evidence="1">
    <location>
        <begin position="70"/>
        <end position="179"/>
    </location>
</feature>
<keyword evidence="3" id="KW-1185">Reference proteome</keyword>
<gene>
    <name evidence="2" type="ORF">SEVIR_9G359250v2</name>
</gene>
<organism evidence="2 3">
    <name type="scientific">Setaria viridis</name>
    <name type="common">Green bristlegrass</name>
    <name type="synonym">Setaria italica subsp. viridis</name>
    <dbReference type="NCBI Taxonomy" id="4556"/>
    <lineage>
        <taxon>Eukaryota</taxon>
        <taxon>Viridiplantae</taxon>
        <taxon>Streptophyta</taxon>
        <taxon>Embryophyta</taxon>
        <taxon>Tracheophyta</taxon>
        <taxon>Spermatophyta</taxon>
        <taxon>Magnoliopsida</taxon>
        <taxon>Liliopsida</taxon>
        <taxon>Poales</taxon>
        <taxon>Poaceae</taxon>
        <taxon>PACMAD clade</taxon>
        <taxon>Panicoideae</taxon>
        <taxon>Panicodae</taxon>
        <taxon>Paniceae</taxon>
        <taxon>Cenchrinae</taxon>
        <taxon>Setaria</taxon>
    </lineage>
</organism>
<dbReference type="Proteomes" id="UP000298652">
    <property type="component" value="Chromosome 9"/>
</dbReference>